<reference evidence="1 2" key="2">
    <citation type="journal article" date="2012" name="Proc. Natl. Acad. Sci. U.S.A.">
        <title>Gain and loss of multiple functionally related, horizontally transferred genes in the reduced genomes of two microsporidian parasites.</title>
        <authorList>
            <person name="Pombert J.-F."/>
            <person name="Selman M."/>
            <person name="Burki F."/>
            <person name="Bardell F.T."/>
            <person name="Farinelli L."/>
            <person name="Solter L.F."/>
            <person name="Whitman D.W."/>
            <person name="Weiss L.M."/>
            <person name="Corradi N."/>
            <person name="Keeling P.J."/>
        </authorList>
    </citation>
    <scope>NUCLEOTIDE SEQUENCE [LARGE SCALE GENOMIC DNA]</scope>
    <source>
        <strain evidence="1 2">ATCC 50506</strain>
    </source>
</reference>
<evidence type="ECO:0000313" key="2">
    <source>
        <dbReference type="Proteomes" id="UP000002313"/>
    </source>
</evidence>
<protein>
    <submittedName>
        <fullName evidence="1">Uncharacterized protein</fullName>
    </submittedName>
</protein>
<dbReference type="Proteomes" id="UP000002313">
    <property type="component" value="Chromosome XI"/>
</dbReference>
<dbReference type="RefSeq" id="XP_003073951.1">
    <property type="nucleotide sequence ID" value="XM_003073905.1"/>
</dbReference>
<name>E0S9W9_ENCIT</name>
<proteinExistence type="predicted"/>
<dbReference type="OrthoDB" id="2191452at2759"/>
<dbReference type="GeneID" id="9699659"/>
<evidence type="ECO:0000313" key="1">
    <source>
        <dbReference type="EMBL" id="ADM12591.1"/>
    </source>
</evidence>
<dbReference type="VEuPathDB" id="MicrosporidiaDB:Eint_110910"/>
<dbReference type="AlphaFoldDB" id="E0S9W9"/>
<dbReference type="HOGENOM" id="CLU_1885742_0_0_1"/>
<keyword evidence="2" id="KW-1185">Reference proteome</keyword>
<sequence>MEDFLKQISHGYVRFQYTPIEKSFDRIYSFLPYFDSTLVVHRKPGTVPPFKLLRMCRGRVKIVVTEEPFQVIVDHLGNFNMFILLDFEFNDFEHEFLRQACIANRKSIFLFSGAQKDHTIEGQSYQTVKLDLDLFDSPVGL</sequence>
<gene>
    <name evidence="1" type="ORF">Eint_110910</name>
</gene>
<reference evidence="1 2" key="1">
    <citation type="journal article" date="2010" name="Nat. Commun.">
        <title>The complete sequence of the smallest known nuclear genome from the microsporidian Encephalitozoon intestinalis.</title>
        <authorList>
            <person name="Corradi N."/>
            <person name="Pombert J.-F."/>
            <person name="Farinelli L."/>
            <person name="Didier E.S."/>
            <person name="Keeling P.J."/>
        </authorList>
    </citation>
    <scope>NUCLEOTIDE SEQUENCE [LARGE SCALE GENOMIC DNA]</scope>
    <source>
        <strain evidence="1 2">ATCC 50506</strain>
    </source>
</reference>
<dbReference type="KEGG" id="ein:Eint_110910"/>
<dbReference type="EMBL" id="CP001952">
    <property type="protein sequence ID" value="ADM12591.1"/>
    <property type="molecule type" value="Genomic_DNA"/>
</dbReference>
<accession>E0S9W9</accession>
<organism evidence="1 2">
    <name type="scientific">Encephalitozoon intestinalis (strain ATCC 50506)</name>
    <name type="common">Microsporidian parasite</name>
    <name type="synonym">Septata intestinalis</name>
    <dbReference type="NCBI Taxonomy" id="876142"/>
    <lineage>
        <taxon>Eukaryota</taxon>
        <taxon>Fungi</taxon>
        <taxon>Fungi incertae sedis</taxon>
        <taxon>Microsporidia</taxon>
        <taxon>Unikaryonidae</taxon>
        <taxon>Encephalitozoon</taxon>
    </lineage>
</organism>